<dbReference type="SUPFAM" id="SSF53335">
    <property type="entry name" value="S-adenosyl-L-methionine-dependent methyltransferases"/>
    <property type="match status" value="1"/>
</dbReference>
<evidence type="ECO:0000259" key="5">
    <source>
        <dbReference type="Pfam" id="PF08100"/>
    </source>
</evidence>
<evidence type="ECO:0000313" key="7">
    <source>
        <dbReference type="Proteomes" id="UP000238701"/>
    </source>
</evidence>
<dbReference type="SUPFAM" id="SSF46785">
    <property type="entry name" value="Winged helix' DNA-binding domain"/>
    <property type="match status" value="1"/>
</dbReference>
<dbReference type="Pfam" id="PF00891">
    <property type="entry name" value="Methyltransf_2"/>
    <property type="match status" value="1"/>
</dbReference>
<dbReference type="GO" id="GO:0008171">
    <property type="term" value="F:O-methyltransferase activity"/>
    <property type="evidence" value="ECO:0007669"/>
    <property type="project" value="InterPro"/>
</dbReference>
<dbReference type="InterPro" id="IPR012967">
    <property type="entry name" value="COMT_dimerisation"/>
</dbReference>
<dbReference type="PANTHER" id="PTHR43712">
    <property type="entry name" value="PUTATIVE (AFU_ORTHOLOGUE AFUA_4G14580)-RELATED"/>
    <property type="match status" value="1"/>
</dbReference>
<feature type="domain" description="O-methyltransferase dimerisation" evidence="5">
    <location>
        <begin position="136"/>
        <end position="208"/>
    </location>
</feature>
<dbReference type="EMBL" id="OMOD01000127">
    <property type="protein sequence ID" value="SPF41028.1"/>
    <property type="molecule type" value="Genomic_DNA"/>
</dbReference>
<dbReference type="Gene3D" id="1.10.10.10">
    <property type="entry name" value="Winged helix-like DNA-binding domain superfamily/Winged helix DNA-binding domain"/>
    <property type="match status" value="1"/>
</dbReference>
<dbReference type="OrthoDB" id="9761899at2"/>
<proteinExistence type="predicted"/>
<dbReference type="AlphaFoldDB" id="A0A2U3KN00"/>
<dbReference type="Proteomes" id="UP000238701">
    <property type="component" value="Unassembled WGS sequence"/>
</dbReference>
<dbReference type="InterPro" id="IPR029063">
    <property type="entry name" value="SAM-dependent_MTases_sf"/>
</dbReference>
<evidence type="ECO:0000259" key="4">
    <source>
        <dbReference type="Pfam" id="PF00891"/>
    </source>
</evidence>
<dbReference type="InterPro" id="IPR036390">
    <property type="entry name" value="WH_DNA-bd_sf"/>
</dbReference>
<dbReference type="InterPro" id="IPR036249">
    <property type="entry name" value="Thioredoxin-like_sf"/>
</dbReference>
<dbReference type="InterPro" id="IPR016461">
    <property type="entry name" value="COMT-like"/>
</dbReference>
<dbReference type="CDD" id="cd02980">
    <property type="entry name" value="TRX_Fd_family"/>
    <property type="match status" value="1"/>
</dbReference>
<dbReference type="Pfam" id="PF01257">
    <property type="entry name" value="2Fe-2S_thioredx"/>
    <property type="match status" value="1"/>
</dbReference>
<dbReference type="Gene3D" id="3.40.50.150">
    <property type="entry name" value="Vaccinia Virus protein VP39"/>
    <property type="match status" value="1"/>
</dbReference>
<dbReference type="InterPro" id="IPR036388">
    <property type="entry name" value="WH-like_DNA-bd_sf"/>
</dbReference>
<gene>
    <name evidence="6" type="ORF">SBA1_340070</name>
</gene>
<keyword evidence="3" id="KW-0949">S-adenosyl-L-methionine</keyword>
<evidence type="ECO:0000256" key="1">
    <source>
        <dbReference type="ARBA" id="ARBA00022603"/>
    </source>
</evidence>
<accession>A0A2U3KN00</accession>
<feature type="domain" description="O-methyltransferase C-terminal" evidence="4">
    <location>
        <begin position="245"/>
        <end position="431"/>
    </location>
</feature>
<reference evidence="7" key="1">
    <citation type="submission" date="2018-02" db="EMBL/GenBank/DDBJ databases">
        <authorList>
            <person name="Hausmann B."/>
        </authorList>
    </citation>
    <scope>NUCLEOTIDE SEQUENCE [LARGE SCALE GENOMIC DNA]</scope>
    <source>
        <strain evidence="7">Peat soil MAG SbA1</strain>
    </source>
</reference>
<dbReference type="Gene3D" id="3.40.30.10">
    <property type="entry name" value="Glutaredoxin"/>
    <property type="match status" value="1"/>
</dbReference>
<evidence type="ECO:0000313" key="6">
    <source>
        <dbReference type="EMBL" id="SPF41028.1"/>
    </source>
</evidence>
<dbReference type="PANTHER" id="PTHR43712:SF2">
    <property type="entry name" value="O-METHYLTRANSFERASE CICE"/>
    <property type="match status" value="1"/>
</dbReference>
<dbReference type="GO" id="GO:0032259">
    <property type="term" value="P:methylation"/>
    <property type="evidence" value="ECO:0007669"/>
    <property type="project" value="UniProtKB-KW"/>
</dbReference>
<keyword evidence="1 6" id="KW-0489">Methyltransferase</keyword>
<dbReference type="Pfam" id="PF08100">
    <property type="entry name" value="Dimerisation"/>
    <property type="match status" value="1"/>
</dbReference>
<dbReference type="CDD" id="cd02440">
    <property type="entry name" value="AdoMet_MTases"/>
    <property type="match status" value="1"/>
</dbReference>
<protein>
    <submittedName>
        <fullName evidence="6">Acetylserotonin O-methyltransferase (Modular protein)</fullName>
    </submittedName>
</protein>
<organism evidence="6 7">
    <name type="scientific">Candidatus Sulfotelmatobacter kueseliae</name>
    <dbReference type="NCBI Taxonomy" id="2042962"/>
    <lineage>
        <taxon>Bacteria</taxon>
        <taxon>Pseudomonadati</taxon>
        <taxon>Acidobacteriota</taxon>
        <taxon>Terriglobia</taxon>
        <taxon>Terriglobales</taxon>
        <taxon>Candidatus Korobacteraceae</taxon>
        <taxon>Candidatus Sulfotelmatobacter</taxon>
    </lineage>
</organism>
<evidence type="ECO:0000256" key="2">
    <source>
        <dbReference type="ARBA" id="ARBA00022679"/>
    </source>
</evidence>
<sequence>MEPFRHHIFVCTQEKPEGVTSCPCNGSWRVLQALERELVTQGLDNDVQVTTCGCLGLCDEGPIMITYPEGVWYQKVKEEDVAEIVSSHLGSGKVVARLAWTDAPAMKKESTEHRDRYRATVKAKDEAGILPDDLYEMTRAFMPSRALLTALELDIFTAVGSGASAEQVAHKIHADPRATGMLLNALASLNLLEKREGTFFNSARSARFFSAGSGDNARDGLLHIANIWHSWSTLTQCVRAGTSVGTRERDAAVVKAFIDAMDRNARERAGALVKAVGASGVKRMLDLGGGSGAYSTAFARAAPEMKSEILDLGEVVPLTQEHIRQAGLADRIRTRVGNMLSDPLGNDYDLILVSQICHMFSEEENRGLFRRARAALAPGGRFVVQDFILEPGKTAPRAAALFALNMLVGTRAGSTYSEPEYADWLRDAGFADVRRVRLPGPAGLMIGVRG</sequence>
<dbReference type="GO" id="GO:0046983">
    <property type="term" value="F:protein dimerization activity"/>
    <property type="evidence" value="ECO:0007669"/>
    <property type="project" value="InterPro"/>
</dbReference>
<dbReference type="SUPFAM" id="SSF52833">
    <property type="entry name" value="Thioredoxin-like"/>
    <property type="match status" value="1"/>
</dbReference>
<name>A0A2U3KN00_9BACT</name>
<dbReference type="InterPro" id="IPR001077">
    <property type="entry name" value="COMT_C"/>
</dbReference>
<dbReference type="PROSITE" id="PS51683">
    <property type="entry name" value="SAM_OMT_II"/>
    <property type="match status" value="1"/>
</dbReference>
<keyword evidence="2 6" id="KW-0808">Transferase</keyword>
<evidence type="ECO:0000256" key="3">
    <source>
        <dbReference type="ARBA" id="ARBA00022691"/>
    </source>
</evidence>